<dbReference type="AlphaFoldDB" id="A0A177ASI1"/>
<organism evidence="2 3">
    <name type="scientific">Intoshia linei</name>
    <dbReference type="NCBI Taxonomy" id="1819745"/>
    <lineage>
        <taxon>Eukaryota</taxon>
        <taxon>Metazoa</taxon>
        <taxon>Spiralia</taxon>
        <taxon>Lophotrochozoa</taxon>
        <taxon>Mesozoa</taxon>
        <taxon>Orthonectida</taxon>
        <taxon>Rhopaluridae</taxon>
        <taxon>Intoshia</taxon>
    </lineage>
</organism>
<dbReference type="OrthoDB" id="5829636at2759"/>
<keyword evidence="3" id="KW-1185">Reference proteome</keyword>
<reference evidence="2 3" key="1">
    <citation type="submission" date="2016-04" db="EMBL/GenBank/DDBJ databases">
        <title>The genome of Intoshia linei affirms orthonectids as highly simplified spiralians.</title>
        <authorList>
            <person name="Mikhailov K.V."/>
            <person name="Slusarev G.S."/>
            <person name="Nikitin M.A."/>
            <person name="Logacheva M.D."/>
            <person name="Penin A."/>
            <person name="Aleoshin V."/>
            <person name="Panchin Y.V."/>
        </authorList>
    </citation>
    <scope>NUCLEOTIDE SEQUENCE [LARGE SCALE GENOMIC DNA]</scope>
    <source>
        <strain evidence="2">Intl2013</strain>
        <tissue evidence="2">Whole animal</tissue>
    </source>
</reference>
<dbReference type="GO" id="GO:0003677">
    <property type="term" value="F:DNA binding"/>
    <property type="evidence" value="ECO:0007669"/>
    <property type="project" value="InterPro"/>
</dbReference>
<protein>
    <recommendedName>
        <fullName evidence="1">Tc3 transposase DNA binding domain-containing protein</fullName>
    </recommendedName>
</protein>
<accession>A0A177ASI1</accession>
<name>A0A177ASI1_9BILA</name>
<dbReference type="Pfam" id="PF11427">
    <property type="entry name" value="HTH_Tnp_Tc3_1"/>
    <property type="match status" value="1"/>
</dbReference>
<evidence type="ECO:0000259" key="1">
    <source>
        <dbReference type="Pfam" id="PF11427"/>
    </source>
</evidence>
<dbReference type="EMBL" id="LWCA01001520">
    <property type="protein sequence ID" value="OAF64956.1"/>
    <property type="molecule type" value="Genomic_DNA"/>
</dbReference>
<evidence type="ECO:0000313" key="2">
    <source>
        <dbReference type="EMBL" id="OAF64956.1"/>
    </source>
</evidence>
<gene>
    <name evidence="2" type="ORF">A3Q56_07331</name>
</gene>
<dbReference type="Gene3D" id="1.10.10.60">
    <property type="entry name" value="Homeodomain-like"/>
    <property type="match status" value="1"/>
</dbReference>
<evidence type="ECO:0000313" key="3">
    <source>
        <dbReference type="Proteomes" id="UP000078046"/>
    </source>
</evidence>
<comment type="caution">
    <text evidence="2">The sequence shown here is derived from an EMBL/GenBank/DDBJ whole genome shotgun (WGS) entry which is preliminary data.</text>
</comment>
<feature type="domain" description="Tc3 transposase DNA binding" evidence="1">
    <location>
        <begin position="4"/>
        <end position="42"/>
    </location>
</feature>
<dbReference type="Proteomes" id="UP000078046">
    <property type="component" value="Unassembled WGS sequence"/>
</dbReference>
<sequence length="110" mass="12627">MPKRGNLLSEFEPGVIQSLTEEKVPIGQIADRLGRSYNCIKKLPSEKTKRHICLELIKDDSPTAARLIADLNFNVSKDTVYRFLAKNGYKYVPYFRAPLLSPFNKKNRLK</sequence>
<proteinExistence type="predicted"/>
<dbReference type="InterPro" id="IPR025898">
    <property type="entry name" value="Tc3_transposase_DNA-bd_dom"/>
</dbReference>